<feature type="domain" description="Alanyl-transfer RNA synthetases family profile" evidence="10">
    <location>
        <begin position="1"/>
        <end position="619"/>
    </location>
</feature>
<keyword evidence="4 9" id="KW-0547">Nucleotide-binding</keyword>
<feature type="binding site" evidence="9">
    <location>
        <position position="483"/>
    </location>
    <ligand>
        <name>Zn(2+)</name>
        <dbReference type="ChEBI" id="CHEBI:29105"/>
    </ligand>
</feature>
<dbReference type="EMBL" id="MEYI01000024">
    <property type="protein sequence ID" value="OGD23884.1"/>
    <property type="molecule type" value="Genomic_DNA"/>
</dbReference>
<name>A0A1F5B043_9BACT</name>
<gene>
    <name evidence="9" type="primary">alaS</name>
    <name evidence="11" type="ORF">A2Z10_03830</name>
</gene>
<evidence type="ECO:0000256" key="2">
    <source>
        <dbReference type="ARBA" id="ARBA00022555"/>
    </source>
</evidence>
<keyword evidence="9" id="KW-0963">Cytoplasm</keyword>
<evidence type="ECO:0000256" key="4">
    <source>
        <dbReference type="ARBA" id="ARBA00022741"/>
    </source>
</evidence>
<feature type="binding site" evidence="9">
    <location>
        <position position="479"/>
    </location>
    <ligand>
        <name>Zn(2+)</name>
        <dbReference type="ChEBI" id="CHEBI:29105"/>
    </ligand>
</feature>
<evidence type="ECO:0000256" key="6">
    <source>
        <dbReference type="ARBA" id="ARBA00022884"/>
    </source>
</evidence>
<dbReference type="AlphaFoldDB" id="A0A1F5B043"/>
<comment type="cofactor">
    <cofactor evidence="9">
        <name>Zn(2+)</name>
        <dbReference type="ChEBI" id="CHEBI:29105"/>
    </cofactor>
    <text evidence="9">Binds 1 zinc ion per subunit.</text>
</comment>
<keyword evidence="8 9" id="KW-0030">Aminoacyl-tRNA synthetase</keyword>
<dbReference type="InterPro" id="IPR050058">
    <property type="entry name" value="Ala-tRNA_ligase"/>
</dbReference>
<protein>
    <recommendedName>
        <fullName evidence="9">Alanine--tRNA ligase</fullName>
        <ecNumber evidence="9">6.1.1.7</ecNumber>
    </recommendedName>
    <alternativeName>
        <fullName evidence="9">Alanyl-tRNA synthetase</fullName>
        <shortName evidence="9">AlaRS</shortName>
    </alternativeName>
</protein>
<dbReference type="SUPFAM" id="SSF101353">
    <property type="entry name" value="Putative anticodon-binding domain of alanyl-tRNA synthetase (AlaRS)"/>
    <property type="match status" value="1"/>
</dbReference>
<evidence type="ECO:0000256" key="5">
    <source>
        <dbReference type="ARBA" id="ARBA00022840"/>
    </source>
</evidence>
<keyword evidence="9" id="KW-0479">Metal-binding</keyword>
<dbReference type="Proteomes" id="UP000176639">
    <property type="component" value="Unassembled WGS sequence"/>
</dbReference>
<dbReference type="GO" id="GO:0008270">
    <property type="term" value="F:zinc ion binding"/>
    <property type="evidence" value="ECO:0007669"/>
    <property type="project" value="UniProtKB-UniRule"/>
</dbReference>
<keyword evidence="2 9" id="KW-0820">tRNA-binding</keyword>
<keyword evidence="3 9" id="KW-0436">Ligase</keyword>
<comment type="caution">
    <text evidence="11">The sequence shown here is derived from an EMBL/GenBank/DDBJ whole genome shotgun (WGS) entry which is preliminary data.</text>
</comment>
<dbReference type="Pfam" id="PF01411">
    <property type="entry name" value="tRNA-synt_2c"/>
    <property type="match status" value="1"/>
</dbReference>
<dbReference type="EC" id="6.1.1.7" evidence="9"/>
<dbReference type="InterPro" id="IPR018164">
    <property type="entry name" value="Ala-tRNA-synth_IIc_N"/>
</dbReference>
<comment type="catalytic activity">
    <reaction evidence="9">
        <text>tRNA(Ala) + L-alanine + ATP = L-alanyl-tRNA(Ala) + AMP + diphosphate</text>
        <dbReference type="Rhea" id="RHEA:12540"/>
        <dbReference type="Rhea" id="RHEA-COMP:9657"/>
        <dbReference type="Rhea" id="RHEA-COMP:9923"/>
        <dbReference type="ChEBI" id="CHEBI:30616"/>
        <dbReference type="ChEBI" id="CHEBI:33019"/>
        <dbReference type="ChEBI" id="CHEBI:57972"/>
        <dbReference type="ChEBI" id="CHEBI:78442"/>
        <dbReference type="ChEBI" id="CHEBI:78497"/>
        <dbReference type="ChEBI" id="CHEBI:456215"/>
        <dbReference type="EC" id="6.1.1.7"/>
    </reaction>
</comment>
<dbReference type="CDD" id="cd00673">
    <property type="entry name" value="AlaRS_core"/>
    <property type="match status" value="1"/>
</dbReference>
<sequence length="619" mass="70096">MTLNETRQKFLDFFRAKQHAIIASASLVPEDKTVLFVTAGMQPLVPYLMGEKKPPDGARLADAQKCLRTDDILEVGDNRHHTFFEMLGNWSLGDYFKKESIAWSFELLTSKDWFGIDPAKIYVTVFEGDASLGVPQDDESIEYWKEAFASIGMDASVENGRIRMYPKKKNWWELPGTGPCGPDTEIFYDTGKEHDPSFGETCHQNCDCGRFVEIWNNVFMEYEKKEDGSGGYVYTPLAHKSVDTGMGLERIAMVLQGKETVFETDIFSAIIASVENKDIPYAHEERRYRIIADHVRAAVFLISDGVLPSNVDRGYILRNLVRRAITHAKILKLADDFYRAPIERIHTYYQAQYHLLPTEEILSVIQKEYSAFMHAFEKGMKEFHMLSEKVRATEAHMIAGKDAFDLQQTFGFRLELMLDLAKDAGVSIDEKGFWEEYKKHQEVSRAGAEKKFGGHGMKLQTGELKAADDAELVKVTRLHTATHLLQAALREVLGDHVRQRGSDITAERLRFDFIHTQKMTDEEKKKVEDIVNAHIGEALPVVHKEMAIDDAEKTGALMFDKEKYGNTVSVYTIGNEENAISKELCGGPHVDNTKEIGHFTIVKEEASSAGVRRIRATIA</sequence>
<dbReference type="NCBIfam" id="NF002436">
    <property type="entry name" value="PRK01584.1"/>
    <property type="match status" value="1"/>
</dbReference>
<dbReference type="SUPFAM" id="SSF55681">
    <property type="entry name" value="Class II aaRS and biotin synthetases"/>
    <property type="match status" value="1"/>
</dbReference>
<dbReference type="GO" id="GO:0004813">
    <property type="term" value="F:alanine-tRNA ligase activity"/>
    <property type="evidence" value="ECO:0007669"/>
    <property type="project" value="UniProtKB-UniRule"/>
</dbReference>
<evidence type="ECO:0000313" key="11">
    <source>
        <dbReference type="EMBL" id="OGD23884.1"/>
    </source>
</evidence>
<organism evidence="11 12">
    <name type="scientific">Candidatus Azambacteria bacterium RBG_16_47_10</name>
    <dbReference type="NCBI Taxonomy" id="1797292"/>
    <lineage>
        <taxon>Bacteria</taxon>
        <taxon>Candidatus Azamiibacteriota</taxon>
    </lineage>
</organism>
<dbReference type="GO" id="GO:0006419">
    <property type="term" value="P:alanyl-tRNA aminoacylation"/>
    <property type="evidence" value="ECO:0007669"/>
    <property type="project" value="UniProtKB-UniRule"/>
</dbReference>
<feature type="binding site" evidence="9">
    <location>
        <position position="589"/>
    </location>
    <ligand>
        <name>Zn(2+)</name>
        <dbReference type="ChEBI" id="CHEBI:29105"/>
    </ligand>
</feature>
<dbReference type="InterPro" id="IPR018162">
    <property type="entry name" value="Ala-tRNA-ligase_IIc_anticod-bd"/>
</dbReference>
<dbReference type="Gene3D" id="3.30.930.10">
    <property type="entry name" value="Bira Bifunctional Protein, Domain 2"/>
    <property type="match status" value="1"/>
</dbReference>
<dbReference type="Pfam" id="PF07973">
    <property type="entry name" value="tRNA_SAD"/>
    <property type="match status" value="1"/>
</dbReference>
<evidence type="ECO:0000313" key="12">
    <source>
        <dbReference type="Proteomes" id="UP000176639"/>
    </source>
</evidence>
<keyword evidence="5 9" id="KW-0067">ATP-binding</keyword>
<dbReference type="Gene3D" id="3.30.54.20">
    <property type="match status" value="1"/>
</dbReference>
<dbReference type="PRINTS" id="PR00980">
    <property type="entry name" value="TRNASYNTHALA"/>
</dbReference>
<evidence type="ECO:0000256" key="9">
    <source>
        <dbReference type="HAMAP-Rule" id="MF_00036"/>
    </source>
</evidence>
<dbReference type="FunFam" id="3.30.980.10:FF:000004">
    <property type="entry name" value="Alanine--tRNA ligase, cytoplasmic"/>
    <property type="match status" value="1"/>
</dbReference>
<dbReference type="GO" id="GO:0000049">
    <property type="term" value="F:tRNA binding"/>
    <property type="evidence" value="ECO:0007669"/>
    <property type="project" value="UniProtKB-KW"/>
</dbReference>
<keyword evidence="7 9" id="KW-0648">Protein biosynthesis</keyword>
<dbReference type="InterPro" id="IPR018163">
    <property type="entry name" value="Thr/Ala-tRNA-synth_IIc_edit"/>
</dbReference>
<dbReference type="GO" id="GO:0002161">
    <property type="term" value="F:aminoacyl-tRNA deacylase activity"/>
    <property type="evidence" value="ECO:0007669"/>
    <property type="project" value="TreeGrafter"/>
</dbReference>
<comment type="domain">
    <text evidence="9">Consists of three domains; the N-terminal catalytic domain, the editing domain and the C-terminal C-Ala domain. The editing domain removes incorrectly charged amino acids, while the C-Ala domain, along with tRNA(Ala), serves as a bridge to cooperatively bring together the editing and aminoacylation centers thus stimulating deacylation of misacylated tRNAs.</text>
</comment>
<dbReference type="Gene3D" id="3.30.980.10">
    <property type="entry name" value="Threonyl-trna Synthetase, Chain A, domain 2"/>
    <property type="match status" value="1"/>
</dbReference>
<dbReference type="GO" id="GO:0005829">
    <property type="term" value="C:cytosol"/>
    <property type="evidence" value="ECO:0007669"/>
    <property type="project" value="TreeGrafter"/>
</dbReference>
<comment type="function">
    <text evidence="9">Catalyzes the attachment of alanine to tRNA(Ala) in a two-step reaction: alanine is first activated by ATP to form Ala-AMP and then transferred to the acceptor end of tRNA(Ala). Also edits incorrectly charged Ser-tRNA(Ala) and Gly-tRNA(Ala) via its editing domain.</text>
</comment>
<accession>A0A1F5B043</accession>
<evidence type="ECO:0000256" key="7">
    <source>
        <dbReference type="ARBA" id="ARBA00022917"/>
    </source>
</evidence>
<dbReference type="HAMAP" id="MF_00036_B">
    <property type="entry name" value="Ala_tRNA_synth_B"/>
    <property type="match status" value="1"/>
</dbReference>
<dbReference type="InterPro" id="IPR002318">
    <property type="entry name" value="Ala-tRNA-lgiase_IIc"/>
</dbReference>
<keyword evidence="6 9" id="KW-0694">RNA-binding</keyword>
<proteinExistence type="inferred from homology"/>
<feature type="binding site" evidence="9">
    <location>
        <position position="585"/>
    </location>
    <ligand>
        <name>Zn(2+)</name>
        <dbReference type="ChEBI" id="CHEBI:29105"/>
    </ligand>
</feature>
<keyword evidence="9" id="KW-0862">Zinc</keyword>
<dbReference type="InterPro" id="IPR045864">
    <property type="entry name" value="aa-tRNA-synth_II/BPL/LPL"/>
</dbReference>
<dbReference type="InterPro" id="IPR018165">
    <property type="entry name" value="Ala-tRNA-synth_IIc_core"/>
</dbReference>
<dbReference type="GO" id="GO:0005524">
    <property type="term" value="F:ATP binding"/>
    <property type="evidence" value="ECO:0007669"/>
    <property type="project" value="UniProtKB-UniRule"/>
</dbReference>
<dbReference type="InterPro" id="IPR023033">
    <property type="entry name" value="Ala_tRNA_ligase_euk/bac"/>
</dbReference>
<comment type="similarity">
    <text evidence="1 9">Belongs to the class-II aminoacyl-tRNA synthetase family.</text>
</comment>
<dbReference type="InterPro" id="IPR012947">
    <property type="entry name" value="tRNA_SAD"/>
</dbReference>
<dbReference type="PROSITE" id="PS50860">
    <property type="entry name" value="AA_TRNA_LIGASE_II_ALA"/>
    <property type="match status" value="1"/>
</dbReference>
<evidence type="ECO:0000256" key="8">
    <source>
        <dbReference type="ARBA" id="ARBA00023146"/>
    </source>
</evidence>
<dbReference type="PANTHER" id="PTHR11777:SF9">
    <property type="entry name" value="ALANINE--TRNA LIGASE, CYTOPLASMIC"/>
    <property type="match status" value="1"/>
</dbReference>
<dbReference type="PANTHER" id="PTHR11777">
    <property type="entry name" value="ALANYL-TRNA SYNTHETASE"/>
    <property type="match status" value="1"/>
</dbReference>
<dbReference type="SUPFAM" id="SSF55186">
    <property type="entry name" value="ThrRS/AlaRS common domain"/>
    <property type="match status" value="1"/>
</dbReference>
<evidence type="ECO:0000259" key="10">
    <source>
        <dbReference type="PROSITE" id="PS50860"/>
    </source>
</evidence>
<evidence type="ECO:0000256" key="3">
    <source>
        <dbReference type="ARBA" id="ARBA00022598"/>
    </source>
</evidence>
<evidence type="ECO:0000256" key="1">
    <source>
        <dbReference type="ARBA" id="ARBA00008226"/>
    </source>
</evidence>
<reference evidence="11 12" key="1">
    <citation type="journal article" date="2016" name="Nat. Commun.">
        <title>Thousands of microbial genomes shed light on interconnected biogeochemical processes in an aquifer system.</title>
        <authorList>
            <person name="Anantharaman K."/>
            <person name="Brown C.T."/>
            <person name="Hug L.A."/>
            <person name="Sharon I."/>
            <person name="Castelle C.J."/>
            <person name="Probst A.J."/>
            <person name="Thomas B.C."/>
            <person name="Singh A."/>
            <person name="Wilkins M.J."/>
            <person name="Karaoz U."/>
            <person name="Brodie E.L."/>
            <person name="Williams K.H."/>
            <person name="Hubbard S.S."/>
            <person name="Banfield J.F."/>
        </authorList>
    </citation>
    <scope>NUCLEOTIDE SEQUENCE [LARGE SCALE GENOMIC DNA]</scope>
</reference>
<comment type="subcellular location">
    <subcellularLocation>
        <location evidence="9">Cytoplasm</location>
    </subcellularLocation>
</comment>
<dbReference type="SMART" id="SM00863">
    <property type="entry name" value="tRNA_SAD"/>
    <property type="match status" value="1"/>
</dbReference>